<feature type="domain" description="HTH tetR-type" evidence="3">
    <location>
        <begin position="16"/>
        <end position="76"/>
    </location>
</feature>
<proteinExistence type="predicted"/>
<dbReference type="SUPFAM" id="SSF48498">
    <property type="entry name" value="Tetracyclin repressor-like, C-terminal domain"/>
    <property type="match status" value="1"/>
</dbReference>
<keyword evidence="1 2" id="KW-0238">DNA-binding</keyword>
<keyword evidence="5" id="KW-1185">Reference proteome</keyword>
<comment type="caution">
    <text evidence="4">The sequence shown here is derived from an EMBL/GenBank/DDBJ whole genome shotgun (WGS) entry which is preliminary data.</text>
</comment>
<protein>
    <submittedName>
        <fullName evidence="4">TetR/AcrR family transcriptional regulator</fullName>
    </submittedName>
</protein>
<reference evidence="4 5" key="1">
    <citation type="journal article" date="2022" name="BMC Genomics">
        <title>Comparative genome analysis of mycobacteria focusing on tRNA and non-coding RNA.</title>
        <authorList>
            <person name="Behra P.R.K."/>
            <person name="Pettersson B.M.F."/>
            <person name="Ramesh M."/>
            <person name="Das S."/>
            <person name="Dasgupta S."/>
            <person name="Kirsebom L.A."/>
        </authorList>
    </citation>
    <scope>NUCLEOTIDE SEQUENCE [LARGE SCALE GENOMIC DNA]</scope>
    <source>
        <strain evidence="4 5">DSM 44078</strain>
    </source>
</reference>
<dbReference type="RefSeq" id="WP_264066196.1">
    <property type="nucleotide sequence ID" value="NZ_JACKTY010000014.1"/>
</dbReference>
<dbReference type="SUPFAM" id="SSF46689">
    <property type="entry name" value="Homeodomain-like"/>
    <property type="match status" value="1"/>
</dbReference>
<dbReference type="InterPro" id="IPR050109">
    <property type="entry name" value="HTH-type_TetR-like_transc_reg"/>
</dbReference>
<evidence type="ECO:0000256" key="1">
    <source>
        <dbReference type="ARBA" id="ARBA00023125"/>
    </source>
</evidence>
<dbReference type="InterPro" id="IPR036271">
    <property type="entry name" value="Tet_transcr_reg_TetR-rel_C_sf"/>
</dbReference>
<dbReference type="PANTHER" id="PTHR30055">
    <property type="entry name" value="HTH-TYPE TRANSCRIPTIONAL REGULATOR RUTR"/>
    <property type="match status" value="1"/>
</dbReference>
<evidence type="ECO:0000259" key="3">
    <source>
        <dbReference type="PROSITE" id="PS50977"/>
    </source>
</evidence>
<dbReference type="InterPro" id="IPR009057">
    <property type="entry name" value="Homeodomain-like_sf"/>
</dbReference>
<name>A0ABT3C7J0_9MYCO</name>
<organism evidence="4 5">
    <name type="scientific">Mycolicibacterium komossense</name>
    <dbReference type="NCBI Taxonomy" id="1779"/>
    <lineage>
        <taxon>Bacteria</taxon>
        <taxon>Bacillati</taxon>
        <taxon>Actinomycetota</taxon>
        <taxon>Actinomycetes</taxon>
        <taxon>Mycobacteriales</taxon>
        <taxon>Mycobacteriaceae</taxon>
        <taxon>Mycolicibacterium</taxon>
    </lineage>
</organism>
<evidence type="ECO:0000256" key="2">
    <source>
        <dbReference type="PROSITE-ProRule" id="PRU00335"/>
    </source>
</evidence>
<evidence type="ECO:0000313" key="4">
    <source>
        <dbReference type="EMBL" id="MCV7225427.1"/>
    </source>
</evidence>
<dbReference type="PANTHER" id="PTHR30055:SF226">
    <property type="entry name" value="HTH-TYPE TRANSCRIPTIONAL REGULATOR PKSA"/>
    <property type="match status" value="1"/>
</dbReference>
<dbReference type="Pfam" id="PF00440">
    <property type="entry name" value="TetR_N"/>
    <property type="match status" value="1"/>
</dbReference>
<dbReference type="InterPro" id="IPR001647">
    <property type="entry name" value="HTH_TetR"/>
</dbReference>
<sequence length="203" mass="22393">MTAPTRRGETRQQRGDETRAVIIAETVACILEEGFGAASAKHITERANVSWGAIQYHFGDRDQLLMAVVDQGFAGLQHRLADIDIPNGPLRERVSAVVEAAWPAFSESTSMAAVEILVATRVSRNNELNCHLVEMNDGLNALGARLVPERDGTDIADLIWACLRGLMLPQMMSAVPYDSSRQRQTLIDVLTLYLSAESIFDRR</sequence>
<feature type="DNA-binding region" description="H-T-H motif" evidence="2">
    <location>
        <begin position="39"/>
        <end position="58"/>
    </location>
</feature>
<accession>A0ABT3C7J0</accession>
<evidence type="ECO:0000313" key="5">
    <source>
        <dbReference type="Proteomes" id="UP001526201"/>
    </source>
</evidence>
<gene>
    <name evidence="4" type="ORF">H7J73_05195</name>
</gene>
<dbReference type="PROSITE" id="PS50977">
    <property type="entry name" value="HTH_TETR_2"/>
    <property type="match status" value="1"/>
</dbReference>
<dbReference type="Gene3D" id="1.10.357.10">
    <property type="entry name" value="Tetracycline Repressor, domain 2"/>
    <property type="match status" value="1"/>
</dbReference>
<dbReference type="EMBL" id="JACKTY010000014">
    <property type="protein sequence ID" value="MCV7225427.1"/>
    <property type="molecule type" value="Genomic_DNA"/>
</dbReference>
<dbReference type="Proteomes" id="UP001526201">
    <property type="component" value="Unassembled WGS sequence"/>
</dbReference>